<dbReference type="EMBL" id="BBVC01000102">
    <property type="protein sequence ID" value="GAO98928.1"/>
    <property type="molecule type" value="Genomic_DNA"/>
</dbReference>
<dbReference type="PANTHER" id="PTHR13789">
    <property type="entry name" value="MONOOXYGENASE"/>
    <property type="match status" value="1"/>
</dbReference>
<dbReference type="PRINTS" id="PR00420">
    <property type="entry name" value="RNGMNOXGNASE"/>
</dbReference>
<feature type="signal peptide" evidence="3">
    <location>
        <begin position="1"/>
        <end position="23"/>
    </location>
</feature>
<sequence precursor="true">MLSLFSFSTFLGVIMSFTSTVQACATEACSEELDLISYPKILIVGGGLAGLTVAKVLEDAGYQPRLVEKKNTFGSEGAGIALPANASWALEQLGIDYKDKAHHIKRMHFTDEKGTILSDEDITEIHAQGAQFYSISRASLHEILKKYLKYTQINMGMTVKGLEEEASGIRVFFSDLTEACYDLVIAADGANSGIRHLCEPNYQLCPLGLHVWRTIISTPGDLQHPTYMLGDDRVFLLYPMNENETYIYAHKVEPELSLDHHETALNDMTGLFRDFGGYVPAVLQDLVEKNQPISSHFLYTSPTIKWHHHERILFVGDAAHTFSPMLQNGGAQAFEDAYILEELLRKTKTFSALLNAFSERRNERVTWVKNASDQKIIALSKQQAEERNQKIRQEGAPNIKGFKILMKEKP</sequence>
<dbReference type="InterPro" id="IPR002938">
    <property type="entry name" value="FAD-bd"/>
</dbReference>
<accession>A0A0K8MFD0</accession>
<keyword evidence="1" id="KW-0560">Oxidoreductase</keyword>
<keyword evidence="3" id="KW-0732">Signal</keyword>
<dbReference type="GO" id="GO:0071949">
    <property type="term" value="F:FAD binding"/>
    <property type="evidence" value="ECO:0007669"/>
    <property type="project" value="InterPro"/>
</dbReference>
<proteinExistence type="predicted"/>
<dbReference type="Gene3D" id="3.50.50.60">
    <property type="entry name" value="FAD/NAD(P)-binding domain"/>
    <property type="match status" value="1"/>
</dbReference>
<evidence type="ECO:0000313" key="6">
    <source>
        <dbReference type="Proteomes" id="UP000036771"/>
    </source>
</evidence>
<protein>
    <submittedName>
        <fullName evidence="5">FAD-dependent urate hydroxylase</fullName>
    </submittedName>
</protein>
<dbReference type="Proteomes" id="UP000036771">
    <property type="component" value="Unassembled WGS sequence"/>
</dbReference>
<dbReference type="PANTHER" id="PTHR13789:SF309">
    <property type="entry name" value="PUTATIVE (AFU_ORTHOLOGUE AFUA_6G14510)-RELATED"/>
    <property type="match status" value="1"/>
</dbReference>
<evidence type="ECO:0000313" key="5">
    <source>
        <dbReference type="EMBL" id="GAO98928.1"/>
    </source>
</evidence>
<gene>
    <name evidence="5" type="primary">hpxO</name>
    <name evidence="5" type="ORF">Cva_01598</name>
</gene>
<evidence type="ECO:0000256" key="2">
    <source>
        <dbReference type="ARBA" id="ARBA00023033"/>
    </source>
</evidence>
<dbReference type="OrthoDB" id="4230779at2"/>
<dbReference type="InterPro" id="IPR036188">
    <property type="entry name" value="FAD/NAD-bd_sf"/>
</dbReference>
<dbReference type="GO" id="GO:0004497">
    <property type="term" value="F:monooxygenase activity"/>
    <property type="evidence" value="ECO:0007669"/>
    <property type="project" value="UniProtKB-KW"/>
</dbReference>
<keyword evidence="6" id="KW-1185">Reference proteome</keyword>
<reference evidence="5 6" key="1">
    <citation type="submission" date="2015-03" db="EMBL/GenBank/DDBJ databases">
        <title>Caedibacter varicaedens, whole genome shotgun sequence.</title>
        <authorList>
            <person name="Suzuki H."/>
            <person name="Dapper A.L."/>
            <person name="Gibson A.K."/>
            <person name="Jackson C."/>
            <person name="Lee H."/>
            <person name="Pejaver V.R."/>
            <person name="Doak T."/>
            <person name="Lynch M."/>
        </authorList>
    </citation>
    <scope>NUCLEOTIDE SEQUENCE [LARGE SCALE GENOMIC DNA]</scope>
</reference>
<name>A0A0K8MFD0_9PROT</name>
<feature type="domain" description="FAD-binding" evidence="4">
    <location>
        <begin position="40"/>
        <end position="366"/>
    </location>
</feature>
<organism evidence="5 6">
    <name type="scientific">Caedimonas varicaedens</name>
    <dbReference type="NCBI Taxonomy" id="1629334"/>
    <lineage>
        <taxon>Bacteria</taxon>
        <taxon>Pseudomonadati</taxon>
        <taxon>Pseudomonadota</taxon>
        <taxon>Alphaproteobacteria</taxon>
        <taxon>Holosporales</taxon>
        <taxon>Caedimonadaceae</taxon>
        <taxon>Caedimonas</taxon>
    </lineage>
</organism>
<keyword evidence="2" id="KW-0503">Monooxygenase</keyword>
<dbReference type="SUPFAM" id="SSF51905">
    <property type="entry name" value="FAD/NAD(P)-binding domain"/>
    <property type="match status" value="1"/>
</dbReference>
<comment type="caution">
    <text evidence="5">The sequence shown here is derived from an EMBL/GenBank/DDBJ whole genome shotgun (WGS) entry which is preliminary data.</text>
</comment>
<dbReference type="Pfam" id="PF01494">
    <property type="entry name" value="FAD_binding_3"/>
    <property type="match status" value="1"/>
</dbReference>
<dbReference type="AlphaFoldDB" id="A0A0K8MFD0"/>
<evidence type="ECO:0000256" key="1">
    <source>
        <dbReference type="ARBA" id="ARBA00023002"/>
    </source>
</evidence>
<feature type="chain" id="PRO_5005512743" evidence="3">
    <location>
        <begin position="24"/>
        <end position="410"/>
    </location>
</feature>
<dbReference type="InterPro" id="IPR050493">
    <property type="entry name" value="FAD-dep_Monooxygenase_BioMet"/>
</dbReference>
<evidence type="ECO:0000256" key="3">
    <source>
        <dbReference type="SAM" id="SignalP"/>
    </source>
</evidence>
<evidence type="ECO:0000259" key="4">
    <source>
        <dbReference type="Pfam" id="PF01494"/>
    </source>
</evidence>
<dbReference type="STRING" id="1629334.Cva_01598"/>